<accession>A0ABV3ZAD3</accession>
<organism evidence="2 3">
    <name type="scientific">Danxiaibacter flavus</name>
    <dbReference type="NCBI Taxonomy" id="3049108"/>
    <lineage>
        <taxon>Bacteria</taxon>
        <taxon>Pseudomonadati</taxon>
        <taxon>Bacteroidota</taxon>
        <taxon>Chitinophagia</taxon>
        <taxon>Chitinophagales</taxon>
        <taxon>Chitinophagaceae</taxon>
        <taxon>Danxiaibacter</taxon>
    </lineage>
</organism>
<dbReference type="Proteomes" id="UP001560573">
    <property type="component" value="Unassembled WGS sequence"/>
</dbReference>
<evidence type="ECO:0000313" key="3">
    <source>
        <dbReference type="Proteomes" id="UP001560573"/>
    </source>
</evidence>
<comment type="caution">
    <text evidence="2">The sequence shown here is derived from an EMBL/GenBank/DDBJ whole genome shotgun (WGS) entry which is preliminary data.</text>
</comment>
<keyword evidence="3" id="KW-1185">Reference proteome</keyword>
<dbReference type="RefSeq" id="WP_369328200.1">
    <property type="nucleotide sequence ID" value="NZ_JAULBC010000001.1"/>
</dbReference>
<proteinExistence type="predicted"/>
<evidence type="ECO:0008006" key="4">
    <source>
        <dbReference type="Google" id="ProtNLM"/>
    </source>
</evidence>
<dbReference type="EMBL" id="JAULBC010000001">
    <property type="protein sequence ID" value="MEX6686803.1"/>
    <property type="molecule type" value="Genomic_DNA"/>
</dbReference>
<sequence length="236" mass="25778">MKDSRTSSSNGNKRKPSDKKWFTGIDPNGVMNNAQRILNTAVEVLEEEIAAGILAAKKIEKKVIDVDEVRSGNAEELMSRIRRDTHDAVDIFLDALSVIANYVNGLSETIEKTKKNGVAKEAPNPVSGYQVPTVKNDLPVKAGESMDITIELSNDNEKPMEVSLRKAALVGPDENKIAAKNIIISPQTFTLKPLSKQKVHIAVKVPVICKPGSYSGLFIDNKNTRICTVVVVDVIK</sequence>
<name>A0ABV3ZAD3_9BACT</name>
<protein>
    <recommendedName>
        <fullName evidence="4">CARDB domain-containing protein</fullName>
    </recommendedName>
</protein>
<evidence type="ECO:0000256" key="1">
    <source>
        <dbReference type="SAM" id="MobiDB-lite"/>
    </source>
</evidence>
<evidence type="ECO:0000313" key="2">
    <source>
        <dbReference type="EMBL" id="MEX6686803.1"/>
    </source>
</evidence>
<feature type="compositionally biased region" description="Polar residues" evidence="1">
    <location>
        <begin position="1"/>
        <end position="11"/>
    </location>
</feature>
<feature type="region of interest" description="Disordered" evidence="1">
    <location>
        <begin position="1"/>
        <end position="24"/>
    </location>
</feature>
<reference evidence="2 3" key="1">
    <citation type="submission" date="2023-07" db="EMBL/GenBank/DDBJ databases">
        <authorList>
            <person name="Lian W.-H."/>
        </authorList>
    </citation>
    <scope>NUCLEOTIDE SEQUENCE [LARGE SCALE GENOMIC DNA]</scope>
    <source>
        <strain evidence="2 3">SYSU DXS3180</strain>
    </source>
</reference>
<gene>
    <name evidence="2" type="ORF">QTN47_04815</name>
</gene>